<organism evidence="1 2">
    <name type="scientific">Sagittula salina</name>
    <dbReference type="NCBI Taxonomy" id="2820268"/>
    <lineage>
        <taxon>Bacteria</taxon>
        <taxon>Pseudomonadati</taxon>
        <taxon>Pseudomonadota</taxon>
        <taxon>Alphaproteobacteria</taxon>
        <taxon>Rhodobacterales</taxon>
        <taxon>Roseobacteraceae</taxon>
        <taxon>Sagittula</taxon>
    </lineage>
</organism>
<dbReference type="SMART" id="SM00855">
    <property type="entry name" value="PGAM"/>
    <property type="match status" value="1"/>
</dbReference>
<sequence length="189" mass="19777">MDDKRPELILIRHAPVAVPGRLAGRTDFPARVEAAAVSRTRALLPPVDSILSSPAERCLMTAKALFPGCSLRQDARLWEQDFGDHDGMALTDLPDLGEMTGAGLAAHRWPGGESFSDLCARTAPALREACGAGKTAVVAHAGVIRAALALVTGDVPGALTFEIAPLSVTRLGIWQGRPVSVRLVNGGGL</sequence>
<name>A0A940MS78_9RHOB</name>
<evidence type="ECO:0000313" key="1">
    <source>
        <dbReference type="EMBL" id="MBP0484875.1"/>
    </source>
</evidence>
<dbReference type="CDD" id="cd07067">
    <property type="entry name" value="HP_PGM_like"/>
    <property type="match status" value="1"/>
</dbReference>
<protein>
    <submittedName>
        <fullName evidence="1">Histidine phosphatase family protein</fullName>
    </submittedName>
</protein>
<dbReference type="InterPro" id="IPR013078">
    <property type="entry name" value="His_Pase_superF_clade-1"/>
</dbReference>
<dbReference type="EMBL" id="JAGISH010000018">
    <property type="protein sequence ID" value="MBP0484875.1"/>
    <property type="molecule type" value="Genomic_DNA"/>
</dbReference>
<dbReference type="Gene3D" id="3.40.50.1240">
    <property type="entry name" value="Phosphoglycerate mutase-like"/>
    <property type="match status" value="1"/>
</dbReference>
<dbReference type="Proteomes" id="UP000675940">
    <property type="component" value="Unassembled WGS sequence"/>
</dbReference>
<dbReference type="AlphaFoldDB" id="A0A940MS78"/>
<evidence type="ECO:0000313" key="2">
    <source>
        <dbReference type="Proteomes" id="UP000675940"/>
    </source>
</evidence>
<dbReference type="InterPro" id="IPR029033">
    <property type="entry name" value="His_PPase_superfam"/>
</dbReference>
<reference evidence="1" key="1">
    <citation type="submission" date="2021-03" db="EMBL/GenBank/DDBJ databases">
        <title>Sagittula salina sp. nov. strain M10.9X isolated from the marine waste.</title>
        <authorList>
            <person name="Satari L."/>
            <person name="Molina-Menor E."/>
            <person name="Vidal-Verdu A."/>
            <person name="Pascual J."/>
            <person name="Pereto J."/>
            <person name="Porcar M."/>
        </authorList>
    </citation>
    <scope>NUCLEOTIDE SEQUENCE</scope>
    <source>
        <strain evidence="1">M10.9X</strain>
    </source>
</reference>
<proteinExistence type="predicted"/>
<comment type="caution">
    <text evidence="1">The sequence shown here is derived from an EMBL/GenBank/DDBJ whole genome shotgun (WGS) entry which is preliminary data.</text>
</comment>
<dbReference type="SUPFAM" id="SSF53254">
    <property type="entry name" value="Phosphoglycerate mutase-like"/>
    <property type="match status" value="1"/>
</dbReference>
<keyword evidence="2" id="KW-1185">Reference proteome</keyword>
<gene>
    <name evidence="1" type="ORF">J5474_20580</name>
</gene>
<dbReference type="Pfam" id="PF00300">
    <property type="entry name" value="His_Phos_1"/>
    <property type="match status" value="1"/>
</dbReference>
<accession>A0A940MS78</accession>